<feature type="transmembrane region" description="Helical" evidence="6">
    <location>
        <begin position="307"/>
        <end position="328"/>
    </location>
</feature>
<comment type="subcellular location">
    <subcellularLocation>
        <location evidence="1">Cell membrane</location>
        <topology evidence="1">Multi-pass membrane protein</topology>
    </subcellularLocation>
</comment>
<sequence length="336" mass="36388">MSGTVECPEGATCCPAAGIVQGCTLEERLMDTTYLSKRLFLWENAVFILLLFLFIWAARWTFQIKLYFSLKGHPEAGFEWGTGFAKALTTDDNKALAVSFAAYMFAVGLILWSSLTGLTSNEAENIGLMCFWQLIGVLLLEVARFVNDKVLLSAVNNNVEVVKGHNLGVATAEAGSYVATGLCVAASISGAPGDLGEDLGVTLMWFVLGQLGFILYACLINSRLFASFDFYEQMRKGNAAAGVLFGLNLVAIGNLIANSIAKSDALLTFVTWYFLGGLVLFASRYIVDKIILPTQTMNHEIKEDQNYGAAFLVGGVPVALSFVLNTFLPDTCQNPT</sequence>
<feature type="transmembrane region" description="Helical" evidence="6">
    <location>
        <begin position="203"/>
        <end position="226"/>
    </location>
</feature>
<organism evidence="7">
    <name type="scientific">Bicosoecida sp. CB-2014</name>
    <dbReference type="NCBI Taxonomy" id="1486930"/>
    <lineage>
        <taxon>Eukaryota</taxon>
        <taxon>Sar</taxon>
        <taxon>Stramenopiles</taxon>
        <taxon>Bigyra</taxon>
        <taxon>Opalozoa</taxon>
        <taxon>Bicosoecida</taxon>
    </lineage>
</organism>
<dbReference type="Pfam" id="PF03994">
    <property type="entry name" value="DUF350"/>
    <property type="match status" value="2"/>
</dbReference>
<dbReference type="AlphaFoldDB" id="A0A7S1G9Z6"/>
<reference evidence="7" key="1">
    <citation type="submission" date="2021-01" db="EMBL/GenBank/DDBJ databases">
        <authorList>
            <person name="Corre E."/>
            <person name="Pelletier E."/>
            <person name="Niang G."/>
            <person name="Scheremetjew M."/>
            <person name="Finn R."/>
            <person name="Kale V."/>
            <person name="Holt S."/>
            <person name="Cochrane G."/>
            <person name="Meng A."/>
            <person name="Brown T."/>
            <person name="Cohen L."/>
        </authorList>
    </citation>
    <scope>NUCLEOTIDE SEQUENCE</scope>
    <source>
        <strain evidence="7">Ms1</strain>
    </source>
</reference>
<gene>
    <name evidence="7" type="ORF">BSP0115_LOCUS9334</name>
</gene>
<dbReference type="EMBL" id="HBFS01013747">
    <property type="protein sequence ID" value="CAD8916077.1"/>
    <property type="molecule type" value="Transcribed_RNA"/>
</dbReference>
<dbReference type="PANTHER" id="PTHR40043:SF1">
    <property type="entry name" value="UPF0719 INNER MEMBRANE PROTEIN YJFL"/>
    <property type="match status" value="1"/>
</dbReference>
<evidence type="ECO:0000256" key="6">
    <source>
        <dbReference type="SAM" id="Phobius"/>
    </source>
</evidence>
<evidence type="ECO:0008006" key="8">
    <source>
        <dbReference type="Google" id="ProtNLM"/>
    </source>
</evidence>
<feature type="transmembrane region" description="Helical" evidence="6">
    <location>
        <begin position="95"/>
        <end position="114"/>
    </location>
</feature>
<evidence type="ECO:0000256" key="2">
    <source>
        <dbReference type="ARBA" id="ARBA00022475"/>
    </source>
</evidence>
<evidence type="ECO:0000256" key="5">
    <source>
        <dbReference type="ARBA" id="ARBA00023136"/>
    </source>
</evidence>
<proteinExistence type="predicted"/>
<keyword evidence="3 6" id="KW-0812">Transmembrane</keyword>
<feature type="transmembrane region" description="Helical" evidence="6">
    <location>
        <begin position="126"/>
        <end position="146"/>
    </location>
</feature>
<dbReference type="PANTHER" id="PTHR40043">
    <property type="entry name" value="UPF0719 INNER MEMBRANE PROTEIN YJFL"/>
    <property type="match status" value="1"/>
</dbReference>
<dbReference type="InterPro" id="IPR007140">
    <property type="entry name" value="DUF350"/>
</dbReference>
<dbReference type="GO" id="GO:0005886">
    <property type="term" value="C:plasma membrane"/>
    <property type="evidence" value="ECO:0007669"/>
    <property type="project" value="UniProtKB-SubCell"/>
</dbReference>
<accession>A0A7S1G9Z6</accession>
<feature type="transmembrane region" description="Helical" evidence="6">
    <location>
        <begin position="39"/>
        <end position="58"/>
    </location>
</feature>
<name>A0A7S1G9Z6_9STRA</name>
<feature type="transmembrane region" description="Helical" evidence="6">
    <location>
        <begin position="167"/>
        <end position="191"/>
    </location>
</feature>
<evidence type="ECO:0000256" key="3">
    <source>
        <dbReference type="ARBA" id="ARBA00022692"/>
    </source>
</evidence>
<feature type="transmembrane region" description="Helical" evidence="6">
    <location>
        <begin position="238"/>
        <end position="257"/>
    </location>
</feature>
<evidence type="ECO:0000313" key="7">
    <source>
        <dbReference type="EMBL" id="CAD8916077.1"/>
    </source>
</evidence>
<protein>
    <recommendedName>
        <fullName evidence="8">DUF350 domain-containing protein</fullName>
    </recommendedName>
</protein>
<evidence type="ECO:0000256" key="1">
    <source>
        <dbReference type="ARBA" id="ARBA00004651"/>
    </source>
</evidence>
<feature type="transmembrane region" description="Helical" evidence="6">
    <location>
        <begin position="269"/>
        <end position="287"/>
    </location>
</feature>
<keyword evidence="4 6" id="KW-1133">Transmembrane helix</keyword>
<evidence type="ECO:0000256" key="4">
    <source>
        <dbReference type="ARBA" id="ARBA00022989"/>
    </source>
</evidence>
<keyword evidence="2" id="KW-1003">Cell membrane</keyword>
<keyword evidence="5 6" id="KW-0472">Membrane</keyword>